<comment type="similarity">
    <text evidence="1">Belongs to the ornithine cyclodeaminase/mu-crystallin family.</text>
</comment>
<accession>A0A7C3J2C1</accession>
<dbReference type="InterPro" id="IPR003462">
    <property type="entry name" value="ODC_Mu_crystall"/>
</dbReference>
<dbReference type="PIRSF" id="PIRSF001439">
    <property type="entry name" value="CryM"/>
    <property type="match status" value="1"/>
</dbReference>
<dbReference type="FunFam" id="3.40.50.720:FF:000311">
    <property type="entry name" value="Ornithine cyclodeaminase"/>
    <property type="match status" value="1"/>
</dbReference>
<dbReference type="InterPro" id="IPR036291">
    <property type="entry name" value="NAD(P)-bd_dom_sf"/>
</dbReference>
<organism evidence="2">
    <name type="scientific">Candidatus Methanomethylicus mesodigestus</name>
    <dbReference type="NCBI Taxonomy" id="1867258"/>
    <lineage>
        <taxon>Archaea</taxon>
        <taxon>Thermoproteota</taxon>
        <taxon>Methanosuratincolia</taxon>
        <taxon>Candidatus Methanomethylicales</taxon>
        <taxon>Candidatus Methanomethylicaceae</taxon>
        <taxon>Candidatus Methanomethylicus</taxon>
    </lineage>
</organism>
<dbReference type="PANTHER" id="PTHR13812:SF19">
    <property type="entry name" value="KETIMINE REDUCTASE MU-CRYSTALLIN"/>
    <property type="match status" value="1"/>
</dbReference>
<sequence>MVLIIGSSQLRSALRMADVIKAVEEGFKEFSSKRAVMPPRCRIDVEGGAGAFLFMPAYLPRAGAIAVKEVSVHSGNRQARGLPTVRGVVILSDPKDGSPLAIIEGAALTAIRTGAAGAIAAKYLSNKDAEAVAIFGAGIQGRAQLEGLAEVRGIRKAWIVDPAEAAAKSLAEYAARTLGVDAEVCSDAEGACRRAGIIVTATTSRVPVIYGKWLDGGVHINGIGSHDPQSREIDSEAVLIAAREGKVVVDSYEACLSEAGDIIIPIKEGAIARADLHAEIGEVAAGAKRGRESELEVTLFKSVGISVQDAAAAMAAYQSVLRSGAGVEVELEDKVVI</sequence>
<dbReference type="PANTHER" id="PTHR13812">
    <property type="entry name" value="KETIMINE REDUCTASE MU-CRYSTALLIN"/>
    <property type="match status" value="1"/>
</dbReference>
<dbReference type="Gene3D" id="3.30.1780.10">
    <property type="entry name" value="ornithine cyclodeaminase, domain 1"/>
    <property type="match status" value="1"/>
</dbReference>
<comment type="caution">
    <text evidence="2">The sequence shown here is derived from an EMBL/GenBank/DDBJ whole genome shotgun (WGS) entry which is preliminary data.</text>
</comment>
<dbReference type="SUPFAM" id="SSF51735">
    <property type="entry name" value="NAD(P)-binding Rossmann-fold domains"/>
    <property type="match status" value="1"/>
</dbReference>
<dbReference type="InterPro" id="IPR023401">
    <property type="entry name" value="ODC_N"/>
</dbReference>
<dbReference type="GO" id="GO:0019752">
    <property type="term" value="P:carboxylic acid metabolic process"/>
    <property type="evidence" value="ECO:0007669"/>
    <property type="project" value="UniProtKB-ARBA"/>
</dbReference>
<reference evidence="2" key="1">
    <citation type="journal article" date="2020" name="mSystems">
        <title>Genome- and Community-Level Interaction Insights into Carbon Utilization and Element Cycling Functions of Hydrothermarchaeota in Hydrothermal Sediment.</title>
        <authorList>
            <person name="Zhou Z."/>
            <person name="Liu Y."/>
            <person name="Xu W."/>
            <person name="Pan J."/>
            <person name="Luo Z.H."/>
            <person name="Li M."/>
        </authorList>
    </citation>
    <scope>NUCLEOTIDE SEQUENCE [LARGE SCALE GENOMIC DNA]</scope>
    <source>
        <strain evidence="2">SpSt-468</strain>
    </source>
</reference>
<dbReference type="EMBL" id="DSTX01000011">
    <property type="protein sequence ID" value="HFK20775.1"/>
    <property type="molecule type" value="Genomic_DNA"/>
</dbReference>
<dbReference type="Gene3D" id="3.40.50.720">
    <property type="entry name" value="NAD(P)-binding Rossmann-like Domain"/>
    <property type="match status" value="1"/>
</dbReference>
<dbReference type="AlphaFoldDB" id="A0A7C3J2C1"/>
<dbReference type="GO" id="GO:0005737">
    <property type="term" value="C:cytoplasm"/>
    <property type="evidence" value="ECO:0007669"/>
    <property type="project" value="TreeGrafter"/>
</dbReference>
<proteinExistence type="inferred from homology"/>
<evidence type="ECO:0000256" key="1">
    <source>
        <dbReference type="ARBA" id="ARBA00008903"/>
    </source>
</evidence>
<dbReference type="GO" id="GO:0016491">
    <property type="term" value="F:oxidoreductase activity"/>
    <property type="evidence" value="ECO:0007669"/>
    <property type="project" value="UniProtKB-ARBA"/>
</dbReference>
<evidence type="ECO:0000313" key="2">
    <source>
        <dbReference type="EMBL" id="HFK20775.1"/>
    </source>
</evidence>
<dbReference type="Pfam" id="PF02423">
    <property type="entry name" value="OCD_Mu_crystall"/>
    <property type="match status" value="1"/>
</dbReference>
<gene>
    <name evidence="2" type="ORF">ENS19_05765</name>
</gene>
<protein>
    <submittedName>
        <fullName evidence="2">Ornithine cyclodeaminase family protein</fullName>
    </submittedName>
</protein>
<name>A0A7C3J2C1_9CREN</name>